<evidence type="ECO:0000313" key="11">
    <source>
        <dbReference type="EMBL" id="SFK51731.1"/>
    </source>
</evidence>
<evidence type="ECO:0000256" key="5">
    <source>
        <dbReference type="ARBA" id="ARBA00022692"/>
    </source>
</evidence>
<evidence type="ECO:0000256" key="6">
    <source>
        <dbReference type="ARBA" id="ARBA00022970"/>
    </source>
</evidence>
<evidence type="ECO:0000256" key="9">
    <source>
        <dbReference type="RuleBase" id="RU363032"/>
    </source>
</evidence>
<reference evidence="11 12" key="1">
    <citation type="submission" date="2016-10" db="EMBL/GenBank/DDBJ databases">
        <authorList>
            <person name="de Groot N.N."/>
        </authorList>
    </citation>
    <scope>NUCLEOTIDE SEQUENCE [LARGE SCALE GENOMIC DNA]</scope>
    <source>
        <strain evidence="11 12">DSM 19981</strain>
    </source>
</reference>
<dbReference type="GO" id="GO:0043190">
    <property type="term" value="C:ATP-binding cassette (ABC) transporter complex"/>
    <property type="evidence" value="ECO:0007669"/>
    <property type="project" value="InterPro"/>
</dbReference>
<dbReference type="GO" id="GO:0006865">
    <property type="term" value="P:amino acid transport"/>
    <property type="evidence" value="ECO:0007669"/>
    <property type="project" value="UniProtKB-KW"/>
</dbReference>
<name>A0A1I4A713_9PROT</name>
<dbReference type="Pfam" id="PF00528">
    <property type="entry name" value="BPD_transp_1"/>
    <property type="match status" value="1"/>
</dbReference>
<dbReference type="AlphaFoldDB" id="A0A1I4A713"/>
<feature type="transmembrane region" description="Helical" evidence="9">
    <location>
        <begin position="230"/>
        <end position="250"/>
    </location>
</feature>
<feature type="domain" description="ABC transmembrane type-1" evidence="10">
    <location>
        <begin position="98"/>
        <end position="389"/>
    </location>
</feature>
<feature type="transmembrane region" description="Helical" evidence="9">
    <location>
        <begin position="31"/>
        <end position="50"/>
    </location>
</feature>
<dbReference type="OrthoDB" id="9808531at2"/>
<protein>
    <submittedName>
        <fullName evidence="11">General L-amino acid transport system permease protein</fullName>
    </submittedName>
</protein>
<dbReference type="STRING" id="1123062.SAMN02745775_103163"/>
<dbReference type="NCBIfam" id="TIGR01726">
    <property type="entry name" value="HEQRo_perm_3TM"/>
    <property type="match status" value="1"/>
</dbReference>
<dbReference type="CDD" id="cd06261">
    <property type="entry name" value="TM_PBP2"/>
    <property type="match status" value="1"/>
</dbReference>
<dbReference type="EMBL" id="FOSQ01000003">
    <property type="protein sequence ID" value="SFK51731.1"/>
    <property type="molecule type" value="Genomic_DNA"/>
</dbReference>
<proteinExistence type="inferred from homology"/>
<gene>
    <name evidence="11" type="ORF">SAMN02745775_103163</name>
</gene>
<keyword evidence="12" id="KW-1185">Reference proteome</keyword>
<dbReference type="Proteomes" id="UP000199473">
    <property type="component" value="Unassembled WGS sequence"/>
</dbReference>
<evidence type="ECO:0000256" key="8">
    <source>
        <dbReference type="ARBA" id="ARBA00023136"/>
    </source>
</evidence>
<evidence type="ECO:0000313" key="12">
    <source>
        <dbReference type="Proteomes" id="UP000199473"/>
    </source>
</evidence>
<comment type="subcellular location">
    <subcellularLocation>
        <location evidence="1">Cell inner membrane</location>
        <topology evidence="1">Multi-pass membrane protein</topology>
    </subcellularLocation>
    <subcellularLocation>
        <location evidence="9">Cell membrane</location>
        <topology evidence="9">Multi-pass membrane protein</topology>
    </subcellularLocation>
</comment>
<feature type="transmembrane region" description="Helical" evidence="9">
    <location>
        <begin position="371"/>
        <end position="392"/>
    </location>
</feature>
<dbReference type="PANTHER" id="PTHR30614">
    <property type="entry name" value="MEMBRANE COMPONENT OF AMINO ACID ABC TRANSPORTER"/>
    <property type="match status" value="1"/>
</dbReference>
<evidence type="ECO:0000256" key="2">
    <source>
        <dbReference type="ARBA" id="ARBA00010072"/>
    </source>
</evidence>
<dbReference type="InterPro" id="IPR010065">
    <property type="entry name" value="AA_ABC_transptr_permease_3TM"/>
</dbReference>
<dbReference type="Gene3D" id="1.10.3720.10">
    <property type="entry name" value="MetI-like"/>
    <property type="match status" value="2"/>
</dbReference>
<dbReference type="GO" id="GO:0022857">
    <property type="term" value="F:transmembrane transporter activity"/>
    <property type="evidence" value="ECO:0007669"/>
    <property type="project" value="InterPro"/>
</dbReference>
<sequence length="401" mass="44064">MSSSTADPRLASAGPPRRPIRLSWSDERLRAIVWQILVVGIVGSIVWWLWSNTVHNLEVRRIATGFGFLQREAGLPIGESLIDYDPTHSYLRALTVGVLNTLKVAVVGVILATILGTLIGIAKLSKNWLVSKLASFYIEVIRDLPLLLQLLFWYTILQGLPGPRQALNPVDGVFLSNRGMKLPWIEWLPAHNWALLAMVAGAVGTWAYARAMRAKQYADGQPRKIWPAGLALMVGLPLVVWAAHGAPFTPDIPALRGFNFRGGISISPEYFALLLGLVTYTAGFIAEIVRAGIQAVNQGQWEAAEALGMRRAEILKRIVLPQALRVIVPPMTSQYLNLTKNSSLAVAIGYQDIVSIANTTLNQTGQAIEGIAIIMLVYLSISLSISLFMNWYNARIALVER</sequence>
<dbReference type="InterPro" id="IPR035906">
    <property type="entry name" value="MetI-like_sf"/>
</dbReference>
<keyword evidence="3 9" id="KW-0813">Transport</keyword>
<dbReference type="PANTHER" id="PTHR30614:SF37">
    <property type="entry name" value="AMINO-ACID ABC TRANSPORTER PERMEASE PROTEIN YHDX-RELATED"/>
    <property type="match status" value="1"/>
</dbReference>
<evidence type="ECO:0000259" key="10">
    <source>
        <dbReference type="PROSITE" id="PS50928"/>
    </source>
</evidence>
<evidence type="ECO:0000256" key="3">
    <source>
        <dbReference type="ARBA" id="ARBA00022448"/>
    </source>
</evidence>
<dbReference type="PROSITE" id="PS50928">
    <property type="entry name" value="ABC_TM1"/>
    <property type="match status" value="1"/>
</dbReference>
<organism evidence="11 12">
    <name type="scientific">Falsiroseomonas stagni DSM 19981</name>
    <dbReference type="NCBI Taxonomy" id="1123062"/>
    <lineage>
        <taxon>Bacteria</taxon>
        <taxon>Pseudomonadati</taxon>
        <taxon>Pseudomonadota</taxon>
        <taxon>Alphaproteobacteria</taxon>
        <taxon>Acetobacterales</taxon>
        <taxon>Roseomonadaceae</taxon>
        <taxon>Falsiroseomonas</taxon>
    </lineage>
</organism>
<dbReference type="InterPro" id="IPR043429">
    <property type="entry name" value="ArtM/GltK/GlnP/TcyL/YhdX-like"/>
</dbReference>
<keyword evidence="6" id="KW-0029">Amino-acid transport</keyword>
<dbReference type="InterPro" id="IPR000515">
    <property type="entry name" value="MetI-like"/>
</dbReference>
<feature type="transmembrane region" description="Helical" evidence="9">
    <location>
        <begin position="104"/>
        <end position="124"/>
    </location>
</feature>
<feature type="transmembrane region" description="Helical" evidence="9">
    <location>
        <begin position="270"/>
        <end position="289"/>
    </location>
</feature>
<keyword evidence="5 9" id="KW-0812">Transmembrane</keyword>
<feature type="transmembrane region" description="Helical" evidence="9">
    <location>
        <begin position="190"/>
        <end position="209"/>
    </location>
</feature>
<keyword evidence="7 9" id="KW-1133">Transmembrane helix</keyword>
<dbReference type="SUPFAM" id="SSF161098">
    <property type="entry name" value="MetI-like"/>
    <property type="match status" value="2"/>
</dbReference>
<keyword evidence="8 9" id="KW-0472">Membrane</keyword>
<keyword evidence="4" id="KW-1003">Cell membrane</keyword>
<evidence type="ECO:0000256" key="1">
    <source>
        <dbReference type="ARBA" id="ARBA00004429"/>
    </source>
</evidence>
<dbReference type="RefSeq" id="WP_092959326.1">
    <property type="nucleotide sequence ID" value="NZ_FOSQ01000003.1"/>
</dbReference>
<evidence type="ECO:0000256" key="7">
    <source>
        <dbReference type="ARBA" id="ARBA00022989"/>
    </source>
</evidence>
<evidence type="ECO:0000256" key="4">
    <source>
        <dbReference type="ARBA" id="ARBA00022475"/>
    </source>
</evidence>
<accession>A0A1I4A713</accession>
<comment type="similarity">
    <text evidence="2">Belongs to the binding-protein-dependent transport system permease family. HisMQ subfamily.</text>
</comment>